<comment type="caution">
    <text evidence="7">The sequence shown here is derived from an EMBL/GenBank/DDBJ whole genome shotgun (WGS) entry which is preliminary data.</text>
</comment>
<dbReference type="OrthoDB" id="19742at2759"/>
<evidence type="ECO:0000259" key="5">
    <source>
        <dbReference type="PROSITE" id="PS50102"/>
    </source>
</evidence>
<dbReference type="PANTHER" id="PTHR45880">
    <property type="entry name" value="RNA-BINDING MOTIF PROTEIN, X-LINKED 2"/>
    <property type="match status" value="1"/>
</dbReference>
<feature type="compositionally biased region" description="Low complexity" evidence="4">
    <location>
        <begin position="237"/>
        <end position="250"/>
    </location>
</feature>
<dbReference type="SUPFAM" id="SSF63570">
    <property type="entry name" value="PABC (PABP) domain"/>
    <property type="match status" value="1"/>
</dbReference>
<dbReference type="GO" id="GO:0000398">
    <property type="term" value="P:mRNA splicing, via spliceosome"/>
    <property type="evidence" value="ECO:0007669"/>
    <property type="project" value="TreeGrafter"/>
</dbReference>
<dbReference type="Gene3D" id="1.10.1900.10">
    <property type="entry name" value="c-terminal domain of poly(a) binding protein"/>
    <property type="match status" value="1"/>
</dbReference>
<feature type="region of interest" description="Disordered" evidence="4">
    <location>
        <begin position="118"/>
        <end position="146"/>
    </location>
</feature>
<evidence type="ECO:0000256" key="2">
    <source>
        <dbReference type="ARBA" id="ARBA00022884"/>
    </source>
</evidence>
<dbReference type="AlphaFoldDB" id="A0A5J4V2Z1"/>
<dbReference type="Pfam" id="PF00076">
    <property type="entry name" value="RRM_1"/>
    <property type="match status" value="1"/>
</dbReference>
<dbReference type="Gene3D" id="3.30.70.330">
    <property type="match status" value="1"/>
</dbReference>
<evidence type="ECO:0000313" key="8">
    <source>
        <dbReference type="Proteomes" id="UP000324800"/>
    </source>
</evidence>
<name>A0A5J4V2Z1_9EUKA</name>
<dbReference type="PROSITE" id="PS50102">
    <property type="entry name" value="RRM"/>
    <property type="match status" value="1"/>
</dbReference>
<dbReference type="InterPro" id="IPR000504">
    <property type="entry name" value="RRM_dom"/>
</dbReference>
<dbReference type="Pfam" id="PF00658">
    <property type="entry name" value="MLLE"/>
    <property type="match status" value="1"/>
</dbReference>
<sequence>IAQTKDERIKHKQILREKSRCRNIYIRGFPADYKEEDLTPIFSLYGTITSLRISRIEGGISQGFAFCCFDQEQSAVKAIQNLKGKRISEVTGKLFQPKEGEEEPTLYVDYFQTKDERQRFRHPQRQRPPMQQHNQQQPQMNQQMQQFRQIQQFIQQNPFMMPQLLMLQQIQQWQQQQQRQGGASVPTAEGGAQGGPSGVGGQQRPPRQAGQPQMQGQGFPGQIIPGQQQIPYQQNFPQVQPHQGQGFQQQYRTPTLPGGQFPQQGGFPGQDAFKGQIPRVQQGQIAQQQPIVRGTQTSYSTRQPPVVSYPVQQPPLSQPKQKVIPPPIQPQPPTVFQDLINNGIKLGPIFVDIQQLNSMAVEEQKQNLGEYLFVQIQKMDEPNAGKITGMLLELDTQDLVKLLQDPLELFSKVQEAQKVLVEAGVNETDEGEQNE</sequence>
<dbReference type="InterPro" id="IPR002004">
    <property type="entry name" value="PABP_HYD_C"/>
</dbReference>
<dbReference type="PROSITE" id="PS51309">
    <property type="entry name" value="PABC"/>
    <property type="match status" value="1"/>
</dbReference>
<protein>
    <recommendedName>
        <fullName evidence="9">RRM domain-containing protein</fullName>
    </recommendedName>
</protein>
<dbReference type="PANTHER" id="PTHR45880:SF1">
    <property type="entry name" value="RNA-BINDING MOTIF PROTEIN, X-LINKED 2"/>
    <property type="match status" value="1"/>
</dbReference>
<dbReference type="GO" id="GO:0005686">
    <property type="term" value="C:U2 snRNP"/>
    <property type="evidence" value="ECO:0007669"/>
    <property type="project" value="TreeGrafter"/>
</dbReference>
<feature type="domain" description="RRM" evidence="5">
    <location>
        <begin position="22"/>
        <end position="102"/>
    </location>
</feature>
<reference evidence="7 8" key="1">
    <citation type="submission" date="2019-03" db="EMBL/GenBank/DDBJ databases">
        <title>Single cell metagenomics reveals metabolic interactions within the superorganism composed of flagellate Streblomastix strix and complex community of Bacteroidetes bacteria on its surface.</title>
        <authorList>
            <person name="Treitli S.C."/>
            <person name="Kolisko M."/>
            <person name="Husnik F."/>
            <person name="Keeling P."/>
            <person name="Hampl V."/>
        </authorList>
    </citation>
    <scope>NUCLEOTIDE SEQUENCE [LARGE SCALE GENOMIC DNA]</scope>
    <source>
        <strain evidence="7">ST1C</strain>
    </source>
</reference>
<comment type="similarity">
    <text evidence="1">Belongs to the polyadenylate-binding protein type-1 family.</text>
</comment>
<dbReference type="GO" id="GO:0071013">
    <property type="term" value="C:catalytic step 2 spliceosome"/>
    <property type="evidence" value="ECO:0007669"/>
    <property type="project" value="TreeGrafter"/>
</dbReference>
<dbReference type="CDD" id="cd00590">
    <property type="entry name" value="RRM_SF"/>
    <property type="match status" value="1"/>
</dbReference>
<evidence type="ECO:0000313" key="7">
    <source>
        <dbReference type="EMBL" id="KAA6376997.1"/>
    </source>
</evidence>
<feature type="domain" description="PABC" evidence="6">
    <location>
        <begin position="348"/>
        <end position="425"/>
    </location>
</feature>
<feature type="compositionally biased region" description="Gly residues" evidence="4">
    <location>
        <begin position="191"/>
        <end position="201"/>
    </location>
</feature>
<keyword evidence="2 3" id="KW-0694">RNA-binding</keyword>
<dbReference type="InterPro" id="IPR036053">
    <property type="entry name" value="PABP-dom"/>
</dbReference>
<gene>
    <name evidence="7" type="ORF">EZS28_027476</name>
</gene>
<dbReference type="InterPro" id="IPR035979">
    <property type="entry name" value="RBD_domain_sf"/>
</dbReference>
<evidence type="ECO:0000256" key="4">
    <source>
        <dbReference type="SAM" id="MobiDB-lite"/>
    </source>
</evidence>
<dbReference type="SUPFAM" id="SSF54928">
    <property type="entry name" value="RNA-binding domain, RBD"/>
    <property type="match status" value="1"/>
</dbReference>
<dbReference type="EMBL" id="SNRW01010124">
    <property type="protein sequence ID" value="KAA6376997.1"/>
    <property type="molecule type" value="Genomic_DNA"/>
</dbReference>
<evidence type="ECO:0000256" key="1">
    <source>
        <dbReference type="ARBA" id="ARBA00008557"/>
    </source>
</evidence>
<feature type="non-terminal residue" evidence="7">
    <location>
        <position position="1"/>
    </location>
</feature>
<feature type="compositionally biased region" description="Low complexity" evidence="4">
    <location>
        <begin position="127"/>
        <end position="146"/>
    </location>
</feature>
<proteinExistence type="inferred from homology"/>
<dbReference type="SMART" id="SM00360">
    <property type="entry name" value="RRM"/>
    <property type="match status" value="1"/>
</dbReference>
<dbReference type="InterPro" id="IPR012677">
    <property type="entry name" value="Nucleotide-bd_a/b_plait_sf"/>
</dbReference>
<organism evidence="7 8">
    <name type="scientific">Streblomastix strix</name>
    <dbReference type="NCBI Taxonomy" id="222440"/>
    <lineage>
        <taxon>Eukaryota</taxon>
        <taxon>Metamonada</taxon>
        <taxon>Preaxostyla</taxon>
        <taxon>Oxymonadida</taxon>
        <taxon>Streblomastigidae</taxon>
        <taxon>Streblomastix</taxon>
    </lineage>
</organism>
<dbReference type="Proteomes" id="UP000324800">
    <property type="component" value="Unassembled WGS sequence"/>
</dbReference>
<dbReference type="SMART" id="SM00517">
    <property type="entry name" value="PolyA"/>
    <property type="match status" value="1"/>
</dbReference>
<dbReference type="GO" id="GO:0071011">
    <property type="term" value="C:precatalytic spliceosome"/>
    <property type="evidence" value="ECO:0007669"/>
    <property type="project" value="TreeGrafter"/>
</dbReference>
<feature type="region of interest" description="Disordered" evidence="4">
    <location>
        <begin position="177"/>
        <end position="225"/>
    </location>
</feature>
<dbReference type="InterPro" id="IPR051847">
    <property type="entry name" value="RNA_proc/Spliceosome_comp"/>
</dbReference>
<feature type="compositionally biased region" description="Low complexity" evidence="4">
    <location>
        <begin position="202"/>
        <end position="225"/>
    </location>
</feature>
<accession>A0A5J4V2Z1</accession>
<dbReference type="GO" id="GO:0003723">
    <property type="term" value="F:RNA binding"/>
    <property type="evidence" value="ECO:0007669"/>
    <property type="project" value="UniProtKB-UniRule"/>
</dbReference>
<evidence type="ECO:0008006" key="9">
    <source>
        <dbReference type="Google" id="ProtNLM"/>
    </source>
</evidence>
<evidence type="ECO:0000256" key="3">
    <source>
        <dbReference type="PROSITE-ProRule" id="PRU00176"/>
    </source>
</evidence>
<evidence type="ECO:0000259" key="6">
    <source>
        <dbReference type="PROSITE" id="PS51309"/>
    </source>
</evidence>
<feature type="region of interest" description="Disordered" evidence="4">
    <location>
        <begin position="237"/>
        <end position="257"/>
    </location>
</feature>